<protein>
    <recommendedName>
        <fullName evidence="5">GTP cyclohydrolase 1</fullName>
        <ecNumber evidence="5">3.5.4.16</ecNumber>
    </recommendedName>
    <alternativeName>
        <fullName evidence="5">GTP cyclohydrolase I</fullName>
        <shortName evidence="5">GTP-CH-I</shortName>
    </alternativeName>
</protein>
<name>A0ABW3CJK7_9ACTN</name>
<comment type="pathway">
    <text evidence="2 5">Cofactor biosynthesis; 7,8-dihydroneopterin triphosphate biosynthesis; 7,8-dihydroneopterin triphosphate from GTP: step 1/1.</text>
</comment>
<proteinExistence type="inferred from homology"/>
<dbReference type="HAMAP" id="MF_00223">
    <property type="entry name" value="FolE"/>
    <property type="match status" value="1"/>
</dbReference>
<dbReference type="PANTHER" id="PTHR11109">
    <property type="entry name" value="GTP CYCLOHYDROLASE I"/>
    <property type="match status" value="1"/>
</dbReference>
<dbReference type="InterPro" id="IPR043133">
    <property type="entry name" value="GTP-CH-I_C/QueF"/>
</dbReference>
<dbReference type="PROSITE" id="PS00860">
    <property type="entry name" value="GTP_CYCLOHYDROL_1_2"/>
    <property type="match status" value="1"/>
</dbReference>
<dbReference type="InterPro" id="IPR001474">
    <property type="entry name" value="GTP_CycHdrlase_I"/>
</dbReference>
<evidence type="ECO:0000313" key="7">
    <source>
        <dbReference type="EMBL" id="MFD0854485.1"/>
    </source>
</evidence>
<feature type="binding site" evidence="5">
    <location>
        <position position="160"/>
    </location>
    <ligand>
        <name>Zn(2+)</name>
        <dbReference type="ChEBI" id="CHEBI:29105"/>
    </ligand>
</feature>
<comment type="subunit">
    <text evidence="5">Homopolymer.</text>
</comment>
<evidence type="ECO:0000256" key="4">
    <source>
        <dbReference type="ARBA" id="ARBA00022801"/>
    </source>
</evidence>
<dbReference type="EC" id="3.5.4.16" evidence="5"/>
<reference evidence="8" key="1">
    <citation type="journal article" date="2019" name="Int. J. Syst. Evol. Microbiol.">
        <title>The Global Catalogue of Microorganisms (GCM) 10K type strain sequencing project: providing services to taxonomists for standard genome sequencing and annotation.</title>
        <authorList>
            <consortium name="The Broad Institute Genomics Platform"/>
            <consortium name="The Broad Institute Genome Sequencing Center for Infectious Disease"/>
            <person name="Wu L."/>
            <person name="Ma J."/>
        </authorList>
    </citation>
    <scope>NUCLEOTIDE SEQUENCE [LARGE SCALE GENOMIC DNA]</scope>
    <source>
        <strain evidence="8">JCM 31696</strain>
    </source>
</reference>
<evidence type="ECO:0000259" key="6">
    <source>
        <dbReference type="Pfam" id="PF01227"/>
    </source>
</evidence>
<dbReference type="Pfam" id="PF01227">
    <property type="entry name" value="GTP_cyclohydroI"/>
    <property type="match status" value="1"/>
</dbReference>
<keyword evidence="5" id="KW-0547">Nucleotide-binding</keyword>
<accession>A0ABW3CJK7</accession>
<feature type="binding site" evidence="5">
    <location>
        <position position="89"/>
    </location>
    <ligand>
        <name>Zn(2+)</name>
        <dbReference type="ChEBI" id="CHEBI:29105"/>
    </ligand>
</feature>
<dbReference type="NCBIfam" id="NF006825">
    <property type="entry name" value="PRK09347.1-2"/>
    <property type="match status" value="1"/>
</dbReference>
<keyword evidence="4 5" id="KW-0378">Hydrolase</keyword>
<dbReference type="Gene3D" id="3.30.1130.10">
    <property type="match status" value="1"/>
</dbReference>
<dbReference type="InterPro" id="IPR020602">
    <property type="entry name" value="GTP_CycHdrlase_I_dom"/>
</dbReference>
<keyword evidence="5" id="KW-0479">Metal-binding</keyword>
<dbReference type="EMBL" id="JBHTIR010002973">
    <property type="protein sequence ID" value="MFD0854485.1"/>
    <property type="molecule type" value="Genomic_DNA"/>
</dbReference>
<dbReference type="SUPFAM" id="SSF55620">
    <property type="entry name" value="Tetrahydrobiopterin biosynthesis enzymes-like"/>
    <property type="match status" value="1"/>
</dbReference>
<organism evidence="7 8">
    <name type="scientific">Actinomadura adrarensis</name>
    <dbReference type="NCBI Taxonomy" id="1819600"/>
    <lineage>
        <taxon>Bacteria</taxon>
        <taxon>Bacillati</taxon>
        <taxon>Actinomycetota</taxon>
        <taxon>Actinomycetes</taxon>
        <taxon>Streptosporangiales</taxon>
        <taxon>Thermomonosporaceae</taxon>
        <taxon>Actinomadura</taxon>
    </lineage>
</organism>
<evidence type="ECO:0000256" key="1">
    <source>
        <dbReference type="ARBA" id="ARBA00001052"/>
    </source>
</evidence>
<evidence type="ECO:0000256" key="5">
    <source>
        <dbReference type="HAMAP-Rule" id="MF_00223"/>
    </source>
</evidence>
<comment type="catalytic activity">
    <reaction evidence="1 5">
        <text>GTP + H2O = 7,8-dihydroneopterin 3'-triphosphate + formate + H(+)</text>
        <dbReference type="Rhea" id="RHEA:17473"/>
        <dbReference type="ChEBI" id="CHEBI:15377"/>
        <dbReference type="ChEBI" id="CHEBI:15378"/>
        <dbReference type="ChEBI" id="CHEBI:15740"/>
        <dbReference type="ChEBI" id="CHEBI:37565"/>
        <dbReference type="ChEBI" id="CHEBI:58462"/>
        <dbReference type="EC" id="3.5.4.16"/>
    </reaction>
</comment>
<gene>
    <name evidence="5 7" type="primary">folE</name>
    <name evidence="7" type="ORF">ACFQ07_19775</name>
</gene>
<keyword evidence="3 5" id="KW-0554">One-carbon metabolism</keyword>
<keyword evidence="8" id="KW-1185">Reference proteome</keyword>
<comment type="similarity">
    <text evidence="5">Belongs to the GTP cyclohydrolase I family.</text>
</comment>
<dbReference type="PROSITE" id="PS00859">
    <property type="entry name" value="GTP_CYCLOHYDROL_1_1"/>
    <property type="match status" value="1"/>
</dbReference>
<dbReference type="NCBIfam" id="NF006826">
    <property type="entry name" value="PRK09347.1-3"/>
    <property type="match status" value="1"/>
</dbReference>
<dbReference type="PANTHER" id="PTHR11109:SF7">
    <property type="entry name" value="GTP CYCLOHYDROLASE 1"/>
    <property type="match status" value="1"/>
</dbReference>
<evidence type="ECO:0000256" key="3">
    <source>
        <dbReference type="ARBA" id="ARBA00022563"/>
    </source>
</evidence>
<feature type="domain" description="GTP cyclohydrolase I" evidence="6">
    <location>
        <begin position="24"/>
        <end position="195"/>
    </location>
</feature>
<sequence length="201" mass="22024">MRLSEQGRHPPSGTVRSLLELTAEEHAAGLLSALGVDLASESTARTPARMVAALRELLSPRPFELTTFPNEEGYEEILVQDGIPFHSLCEHHGLPFIGHALVGYLPSKRIVGLSKLARVVESFACRAQVQERLTKQIAAYLHEHLEPYGVGVVMRAEHLCMTLRGAQAPGTITLTTSLTGALRDDERTRQEFFTITSGAWA</sequence>
<feature type="binding site" evidence="5">
    <location>
        <position position="92"/>
    </location>
    <ligand>
        <name>Zn(2+)</name>
        <dbReference type="ChEBI" id="CHEBI:29105"/>
    </ligand>
</feature>
<evidence type="ECO:0000313" key="8">
    <source>
        <dbReference type="Proteomes" id="UP001597083"/>
    </source>
</evidence>
<evidence type="ECO:0000256" key="2">
    <source>
        <dbReference type="ARBA" id="ARBA00005080"/>
    </source>
</evidence>
<keyword evidence="5" id="KW-0862">Zinc</keyword>
<keyword evidence="5" id="KW-0342">GTP-binding</keyword>
<dbReference type="Proteomes" id="UP001597083">
    <property type="component" value="Unassembled WGS sequence"/>
</dbReference>
<dbReference type="GO" id="GO:0003934">
    <property type="term" value="F:GTP cyclohydrolase I activity"/>
    <property type="evidence" value="ECO:0007669"/>
    <property type="project" value="UniProtKB-EC"/>
</dbReference>
<dbReference type="InterPro" id="IPR018234">
    <property type="entry name" value="GTP_CycHdrlase_I_CS"/>
</dbReference>
<comment type="caution">
    <text evidence="7">The sequence shown here is derived from an EMBL/GenBank/DDBJ whole genome shotgun (WGS) entry which is preliminary data.</text>
</comment>